<proteinExistence type="predicted"/>
<accession>A0A222WNB3</accession>
<gene>
    <name evidence="1" type="ORF">B4V02_12280</name>
</gene>
<reference evidence="1 2" key="1">
    <citation type="submission" date="2017-03" db="EMBL/GenBank/DDBJ databases">
        <title>Complete genome sequence of Paenibacillus Kribbensis producing bioflocculants.</title>
        <authorList>
            <person name="Lee H.-G."/>
            <person name="Oh H.-M."/>
        </authorList>
    </citation>
    <scope>NUCLEOTIDE SEQUENCE [LARGE SCALE GENOMIC DNA]</scope>
    <source>
        <strain evidence="1 2">AM49</strain>
    </source>
</reference>
<sequence>MPLTRIVTLEGRSSEAKARIKEVVSQTIVDKLHVPENDRFLIIEEHNQENFSFDPNCLDIERSDGFLIVQIILNAGRSSEVKKEFYAALAEQLHQQCNIRTEDVFINLIEVTKDNWSYGNGIAPFIV</sequence>
<organism evidence="1 2">
    <name type="scientific">Paenibacillus kribbensis</name>
    <dbReference type="NCBI Taxonomy" id="172713"/>
    <lineage>
        <taxon>Bacteria</taxon>
        <taxon>Bacillati</taxon>
        <taxon>Bacillota</taxon>
        <taxon>Bacilli</taxon>
        <taxon>Bacillales</taxon>
        <taxon>Paenibacillaceae</taxon>
        <taxon>Paenibacillus</taxon>
    </lineage>
</organism>
<dbReference type="Gene3D" id="3.30.429.10">
    <property type="entry name" value="Macrophage Migration Inhibitory Factor"/>
    <property type="match status" value="1"/>
</dbReference>
<dbReference type="AlphaFoldDB" id="A0A222WNB3"/>
<dbReference type="OrthoDB" id="9804765at2"/>
<dbReference type="InterPro" id="IPR037479">
    <property type="entry name" value="Tauto_MSAD"/>
</dbReference>
<dbReference type="Pfam" id="PF14552">
    <property type="entry name" value="Tautomerase_2"/>
    <property type="match status" value="1"/>
</dbReference>
<dbReference type="RefSeq" id="WP_014281654.1">
    <property type="nucleotide sequence ID" value="NZ_CP020028.1"/>
</dbReference>
<keyword evidence="2" id="KW-1185">Reference proteome</keyword>
<dbReference type="PANTHER" id="PTHR38460">
    <property type="entry name" value="TAUTOMERASE YOLI-RELATED"/>
    <property type="match status" value="1"/>
</dbReference>
<evidence type="ECO:0000313" key="1">
    <source>
        <dbReference type="EMBL" id="ASR47404.1"/>
    </source>
</evidence>
<evidence type="ECO:0000313" key="2">
    <source>
        <dbReference type="Proteomes" id="UP000214666"/>
    </source>
</evidence>
<dbReference type="PANTHER" id="PTHR38460:SF1">
    <property type="entry name" value="TAUTOMERASE YOLI-RELATED"/>
    <property type="match status" value="1"/>
</dbReference>
<dbReference type="InterPro" id="IPR014347">
    <property type="entry name" value="Tautomerase/MIF_sf"/>
</dbReference>
<dbReference type="EMBL" id="CP020028">
    <property type="protein sequence ID" value="ASR47404.1"/>
    <property type="molecule type" value="Genomic_DNA"/>
</dbReference>
<dbReference type="KEGG" id="pkb:B4V02_12280"/>
<dbReference type="SUPFAM" id="SSF55331">
    <property type="entry name" value="Tautomerase/MIF"/>
    <property type="match status" value="1"/>
</dbReference>
<dbReference type="Proteomes" id="UP000214666">
    <property type="component" value="Chromosome"/>
</dbReference>
<name>A0A222WNB3_9BACL</name>
<protein>
    <submittedName>
        <fullName evidence="1">Tautomerase family protein</fullName>
    </submittedName>
</protein>